<feature type="transmembrane region" description="Helical" evidence="1">
    <location>
        <begin position="166"/>
        <end position="188"/>
    </location>
</feature>
<protein>
    <submittedName>
        <fullName evidence="3">Membrane protein, DsbD superfamily</fullName>
    </submittedName>
</protein>
<keyword evidence="1" id="KW-0812">Transmembrane</keyword>
<keyword evidence="1" id="KW-0472">Membrane</keyword>
<dbReference type="KEGG" id="gbm:Gbem_0115"/>
<feature type="transmembrane region" description="Helical" evidence="1">
    <location>
        <begin position="12"/>
        <end position="35"/>
    </location>
</feature>
<dbReference type="AlphaFoldDB" id="B5E909"/>
<dbReference type="Pfam" id="PF13386">
    <property type="entry name" value="DsbD_2"/>
    <property type="match status" value="1"/>
</dbReference>
<dbReference type="RefSeq" id="WP_012528554.1">
    <property type="nucleotide sequence ID" value="NC_011146.1"/>
</dbReference>
<feature type="transmembrane region" description="Helical" evidence="1">
    <location>
        <begin position="87"/>
        <end position="108"/>
    </location>
</feature>
<evidence type="ECO:0000313" key="3">
    <source>
        <dbReference type="EMBL" id="ACH37146.1"/>
    </source>
</evidence>
<evidence type="ECO:0000256" key="1">
    <source>
        <dbReference type="SAM" id="Phobius"/>
    </source>
</evidence>
<evidence type="ECO:0000259" key="2">
    <source>
        <dbReference type="Pfam" id="PF13386"/>
    </source>
</evidence>
<feature type="transmembrane region" description="Helical" evidence="1">
    <location>
        <begin position="56"/>
        <end position="75"/>
    </location>
</feature>
<reference evidence="3 4" key="2">
    <citation type="journal article" date="2010" name="BMC Genomics">
        <title>The genome of Geobacter bemidjiensis, exemplar for the subsurface clade of Geobacter species that predominate in Fe(III)-reducing subsurface environments.</title>
        <authorList>
            <person name="Aklujkar M."/>
            <person name="Young N.D."/>
            <person name="Holmes D."/>
            <person name="Chavan M."/>
            <person name="Risso C."/>
            <person name="Kiss H.E."/>
            <person name="Han C.S."/>
            <person name="Land M.L."/>
            <person name="Lovley D.R."/>
        </authorList>
    </citation>
    <scope>NUCLEOTIDE SEQUENCE [LARGE SCALE GENOMIC DNA]</scope>
    <source>
        <strain evidence="4">ATCC BAA-1014 / DSM 16622 / JCM 12645 / Bem</strain>
    </source>
</reference>
<dbReference type="EMBL" id="CP001124">
    <property type="protein sequence ID" value="ACH37146.1"/>
    <property type="molecule type" value="Genomic_DNA"/>
</dbReference>
<dbReference type="HOGENOM" id="CLU_032635_1_0_7"/>
<dbReference type="Proteomes" id="UP000008825">
    <property type="component" value="Chromosome"/>
</dbReference>
<dbReference type="eggNOG" id="COG2836">
    <property type="taxonomic scope" value="Bacteria"/>
</dbReference>
<keyword evidence="4" id="KW-1185">Reference proteome</keyword>
<sequence length="259" mass="27068">MEIEGLTHHLWIGFAGGLVACAHCVGMCGGFVLHLSREKERQDMLTGQFLWQAGRLSSYLFLGAVAGFTGGYFQLLLLRHGLWQNLLSYAAAAVMFLMGASLLGLLPLRGEANRGMFSSTLSALAARLCTDSSPGSALTMGIVTGFLPCPIVVAFLAYSLQTGSVLSGLATMAALAAGTSLPLLVLGSAARLTRWHLRAWGARAGGAVLLLFALGTALRGSAFYHRLLGCPPTPGPQIISASAHSATGAWRGDAYDSGR</sequence>
<keyword evidence="1" id="KW-1133">Transmembrane helix</keyword>
<accession>B5E909</accession>
<reference evidence="3 4" key="1">
    <citation type="submission" date="2008-07" db="EMBL/GenBank/DDBJ databases">
        <title>Complete sequence of Geobacter bemidjiensis BEM.</title>
        <authorList>
            <consortium name="US DOE Joint Genome Institute"/>
            <person name="Lucas S."/>
            <person name="Copeland A."/>
            <person name="Lapidus A."/>
            <person name="Glavina del Rio T."/>
            <person name="Dalin E."/>
            <person name="Tice H."/>
            <person name="Bruce D."/>
            <person name="Goodwin L."/>
            <person name="Pitluck S."/>
            <person name="Kiss H."/>
            <person name="Brettin T."/>
            <person name="Detter J.C."/>
            <person name="Han C."/>
            <person name="Kuske C.R."/>
            <person name="Schmutz J."/>
            <person name="Larimer F."/>
            <person name="Land M."/>
            <person name="Hauser L."/>
            <person name="Kyrpides N."/>
            <person name="Lykidis A."/>
            <person name="Lovley D."/>
            <person name="Richardson P."/>
        </authorList>
    </citation>
    <scope>NUCLEOTIDE SEQUENCE [LARGE SCALE GENOMIC DNA]</scope>
    <source>
        <strain evidence="4">ATCC BAA-1014 / DSM 16622 / JCM 12645 / Bem</strain>
    </source>
</reference>
<dbReference type="PANTHER" id="PTHR42208">
    <property type="entry name" value="HEAVY METAL TRANSPORTER-RELATED"/>
    <property type="match status" value="1"/>
</dbReference>
<feature type="transmembrane region" description="Helical" evidence="1">
    <location>
        <begin position="137"/>
        <end position="160"/>
    </location>
</feature>
<dbReference type="InterPro" id="IPR039447">
    <property type="entry name" value="UreH-like_TM_dom"/>
</dbReference>
<dbReference type="OrthoDB" id="9798690at2"/>
<gene>
    <name evidence="3" type="ordered locus">Gbem_0115</name>
</gene>
<proteinExistence type="predicted"/>
<organism evidence="3 4">
    <name type="scientific">Citrifermentans bemidjiense (strain ATCC BAA-1014 / DSM 16622 / JCM 12645 / Bem)</name>
    <name type="common">Geobacter bemidjiensis</name>
    <dbReference type="NCBI Taxonomy" id="404380"/>
    <lineage>
        <taxon>Bacteria</taxon>
        <taxon>Pseudomonadati</taxon>
        <taxon>Thermodesulfobacteriota</taxon>
        <taxon>Desulfuromonadia</taxon>
        <taxon>Geobacterales</taxon>
        <taxon>Geobacteraceae</taxon>
        <taxon>Citrifermentans</taxon>
    </lineage>
</organism>
<name>B5E909_CITBB</name>
<dbReference type="STRING" id="404380.Gbem_0115"/>
<feature type="domain" description="Urease accessory protein UreH-like transmembrane" evidence="2">
    <location>
        <begin position="14"/>
        <end position="212"/>
    </location>
</feature>
<evidence type="ECO:0000313" key="4">
    <source>
        <dbReference type="Proteomes" id="UP000008825"/>
    </source>
</evidence>
<dbReference type="PANTHER" id="PTHR42208:SF1">
    <property type="entry name" value="HEAVY METAL TRANSPORTER"/>
    <property type="match status" value="1"/>
</dbReference>
<feature type="transmembrane region" description="Helical" evidence="1">
    <location>
        <begin position="200"/>
        <end position="218"/>
    </location>
</feature>